<accession>A0ABW8CMB6</accession>
<protein>
    <recommendedName>
        <fullName evidence="3">GNAT family N-acetyltransferase</fullName>
    </recommendedName>
</protein>
<organism evidence="1 2">
    <name type="scientific">Streptomyces bikiniensis</name>
    <dbReference type="NCBI Taxonomy" id="1896"/>
    <lineage>
        <taxon>Bacteria</taxon>
        <taxon>Bacillati</taxon>
        <taxon>Actinomycetota</taxon>
        <taxon>Actinomycetes</taxon>
        <taxon>Kitasatosporales</taxon>
        <taxon>Streptomycetaceae</taxon>
        <taxon>Streptomyces</taxon>
    </lineage>
</organism>
<evidence type="ECO:0000313" key="1">
    <source>
        <dbReference type="EMBL" id="MFI9118693.1"/>
    </source>
</evidence>
<dbReference type="RefSeq" id="WP_381547872.1">
    <property type="nucleotide sequence ID" value="NZ_JBITYT010000002.1"/>
</dbReference>
<evidence type="ECO:0008006" key="3">
    <source>
        <dbReference type="Google" id="ProtNLM"/>
    </source>
</evidence>
<comment type="caution">
    <text evidence="1">The sequence shown here is derived from an EMBL/GenBank/DDBJ whole genome shotgun (WGS) entry which is preliminary data.</text>
</comment>
<name>A0ABW8CMB6_STRBI</name>
<dbReference type="Proteomes" id="UP001614391">
    <property type="component" value="Unassembled WGS sequence"/>
</dbReference>
<keyword evidence="2" id="KW-1185">Reference proteome</keyword>
<proteinExistence type="predicted"/>
<evidence type="ECO:0000313" key="2">
    <source>
        <dbReference type="Proteomes" id="UP001614391"/>
    </source>
</evidence>
<gene>
    <name evidence="1" type="ORF">ACIGW0_04665</name>
</gene>
<reference evidence="1 2" key="1">
    <citation type="submission" date="2024-10" db="EMBL/GenBank/DDBJ databases">
        <title>The Natural Products Discovery Center: Release of the First 8490 Sequenced Strains for Exploring Actinobacteria Biosynthetic Diversity.</title>
        <authorList>
            <person name="Kalkreuter E."/>
            <person name="Kautsar S.A."/>
            <person name="Yang D."/>
            <person name="Bader C.D."/>
            <person name="Teijaro C.N."/>
            <person name="Fluegel L."/>
            <person name="Davis C.M."/>
            <person name="Simpson J.R."/>
            <person name="Lauterbach L."/>
            <person name="Steele A.D."/>
            <person name="Gui C."/>
            <person name="Meng S."/>
            <person name="Li G."/>
            <person name="Viehrig K."/>
            <person name="Ye F."/>
            <person name="Su P."/>
            <person name="Kiefer A.F."/>
            <person name="Nichols A."/>
            <person name="Cepeda A.J."/>
            <person name="Yan W."/>
            <person name="Fan B."/>
            <person name="Jiang Y."/>
            <person name="Adhikari A."/>
            <person name="Zheng C.-J."/>
            <person name="Schuster L."/>
            <person name="Cowan T.M."/>
            <person name="Smanski M.J."/>
            <person name="Chevrette M.G."/>
            <person name="De Carvalho L.P.S."/>
            <person name="Shen B."/>
        </authorList>
    </citation>
    <scope>NUCLEOTIDE SEQUENCE [LARGE SCALE GENOMIC DNA]</scope>
    <source>
        <strain evidence="1 2">NPDC053346</strain>
    </source>
</reference>
<sequence>MTLDLSASVARMDHDDLAALADILPGVLWRAPVGSERHTWADTLMRRVIDAQEARERAATAG</sequence>
<dbReference type="EMBL" id="JBITYT010000002">
    <property type="protein sequence ID" value="MFI9118693.1"/>
    <property type="molecule type" value="Genomic_DNA"/>
</dbReference>